<evidence type="ECO:0000256" key="2">
    <source>
        <dbReference type="ARBA" id="ARBA00022857"/>
    </source>
</evidence>
<dbReference type="InterPro" id="IPR036291">
    <property type="entry name" value="NAD(P)-bd_dom_sf"/>
</dbReference>
<dbReference type="InterPro" id="IPR008030">
    <property type="entry name" value="NmrA-like"/>
</dbReference>
<dbReference type="PANTHER" id="PTHR47706:SF4">
    <property type="entry name" value="NMRA-LIKE DOMAIN-CONTAINING PROTEIN"/>
    <property type="match status" value="1"/>
</dbReference>
<dbReference type="EMBL" id="CABFNS010000863">
    <property type="protein sequence ID" value="VUC33471.1"/>
    <property type="molecule type" value="Genomic_DNA"/>
</dbReference>
<evidence type="ECO:0000313" key="5">
    <source>
        <dbReference type="EMBL" id="VUC33471.1"/>
    </source>
</evidence>
<organism evidence="5 6">
    <name type="scientific">Bionectria ochroleuca</name>
    <name type="common">Gliocladium roseum</name>
    <dbReference type="NCBI Taxonomy" id="29856"/>
    <lineage>
        <taxon>Eukaryota</taxon>
        <taxon>Fungi</taxon>
        <taxon>Dikarya</taxon>
        <taxon>Ascomycota</taxon>
        <taxon>Pezizomycotina</taxon>
        <taxon>Sordariomycetes</taxon>
        <taxon>Hypocreomycetidae</taxon>
        <taxon>Hypocreales</taxon>
        <taxon>Bionectriaceae</taxon>
        <taxon>Clonostachys</taxon>
    </lineage>
</organism>
<dbReference type="SUPFAM" id="SSF51735">
    <property type="entry name" value="NAD(P)-binding Rossmann-fold domains"/>
    <property type="match status" value="1"/>
</dbReference>
<protein>
    <recommendedName>
        <fullName evidence="4">NmrA-like domain-containing protein</fullName>
    </recommendedName>
</protein>
<keyword evidence="2" id="KW-0521">NADP</keyword>
<keyword evidence="3" id="KW-0560">Oxidoreductase</keyword>
<proteinExistence type="inferred from homology"/>
<dbReference type="Gene3D" id="3.40.50.720">
    <property type="entry name" value="NAD(P)-binding Rossmann-like Domain"/>
    <property type="match status" value="1"/>
</dbReference>
<gene>
    <name evidence="5" type="ORF">CLO192961_LOCUS352173</name>
</gene>
<reference evidence="5 6" key="1">
    <citation type="submission" date="2019-06" db="EMBL/GenBank/DDBJ databases">
        <authorList>
            <person name="Broberg M."/>
        </authorList>
    </citation>
    <scope>NUCLEOTIDE SEQUENCE [LARGE SCALE GENOMIC DNA]</scope>
</reference>
<name>A0ABY6US82_BIOOC</name>
<dbReference type="Proteomes" id="UP000766486">
    <property type="component" value="Unassembled WGS sequence"/>
</dbReference>
<comment type="similarity">
    <text evidence="1">Belongs to the NmrA-type oxidoreductase family. Isoflavone reductase subfamily.</text>
</comment>
<feature type="domain" description="NmrA-like" evidence="4">
    <location>
        <begin position="4"/>
        <end position="242"/>
    </location>
</feature>
<evidence type="ECO:0000259" key="4">
    <source>
        <dbReference type="Pfam" id="PF05368"/>
    </source>
</evidence>
<comment type="caution">
    <text evidence="5">The sequence shown here is derived from an EMBL/GenBank/DDBJ whole genome shotgun (WGS) entry which is preliminary data.</text>
</comment>
<dbReference type="Gene3D" id="3.90.25.10">
    <property type="entry name" value="UDP-galactose 4-epimerase, domain 1"/>
    <property type="match status" value="1"/>
</dbReference>
<evidence type="ECO:0000256" key="3">
    <source>
        <dbReference type="ARBA" id="ARBA00023002"/>
    </source>
</evidence>
<dbReference type="Pfam" id="PF05368">
    <property type="entry name" value="NmrA"/>
    <property type="match status" value="1"/>
</dbReference>
<evidence type="ECO:0000256" key="1">
    <source>
        <dbReference type="ARBA" id="ARBA00005725"/>
    </source>
</evidence>
<sequence>MGIVAVAGGTGGLGKSVIEQLKHHGHHHKVFILGRAAPSKPAPDSPEFLQVDYTDVDSLVKALQEREIDTVVSTINLETEAGTQSQLNLITAADKSQVTRRFIPSEYVSLIDEDRADSGPGMGGWIPNAKALRGTNLEYIRISIGLFSDYFGMPYVKSNLKPFCFLLDVRRKIAAIPGTGDEKFTLTYSEDLARYIVRLLDDQSKWPEIGLLSGSDISVNELIACAEKVTGSRMNVTHDTVEKLDQGEVTVLFHPEEIPKEEFKPVLAGLCKMIISGACLLPNDHRRLDKRYPEISLTSTEAILARAWGGRG</sequence>
<dbReference type="InterPro" id="IPR051609">
    <property type="entry name" value="NmrA/Isoflavone_reductase-like"/>
</dbReference>
<evidence type="ECO:0000313" key="6">
    <source>
        <dbReference type="Proteomes" id="UP000766486"/>
    </source>
</evidence>
<accession>A0ABY6US82</accession>
<keyword evidence="6" id="KW-1185">Reference proteome</keyword>
<dbReference type="PANTHER" id="PTHR47706">
    <property type="entry name" value="NMRA-LIKE FAMILY PROTEIN"/>
    <property type="match status" value="1"/>
</dbReference>